<gene>
    <name evidence="1" type="ORF">DM02DRAFT_492008</name>
</gene>
<feature type="non-terminal residue" evidence="1">
    <location>
        <position position="1"/>
    </location>
</feature>
<dbReference type="OrthoDB" id="5243723at2759"/>
<proteinExistence type="predicted"/>
<reference evidence="1 2" key="1">
    <citation type="journal article" date="2018" name="Sci. Rep.">
        <title>Comparative genomics provides insights into the lifestyle and reveals functional heterogeneity of dark septate endophytic fungi.</title>
        <authorList>
            <person name="Knapp D.G."/>
            <person name="Nemeth J.B."/>
            <person name="Barry K."/>
            <person name="Hainaut M."/>
            <person name="Henrissat B."/>
            <person name="Johnson J."/>
            <person name="Kuo A."/>
            <person name="Lim J.H.P."/>
            <person name="Lipzen A."/>
            <person name="Nolan M."/>
            <person name="Ohm R.A."/>
            <person name="Tamas L."/>
            <person name="Grigoriev I.V."/>
            <person name="Spatafora J.W."/>
            <person name="Nagy L.G."/>
            <person name="Kovacs G.M."/>
        </authorList>
    </citation>
    <scope>NUCLEOTIDE SEQUENCE [LARGE SCALE GENOMIC DNA]</scope>
    <source>
        <strain evidence="1 2">DSE2036</strain>
    </source>
</reference>
<protein>
    <submittedName>
        <fullName evidence="1">Uncharacterized protein</fullName>
    </submittedName>
</protein>
<accession>A0A2V1E4D0</accession>
<organism evidence="1 2">
    <name type="scientific">Periconia macrospinosa</name>
    <dbReference type="NCBI Taxonomy" id="97972"/>
    <lineage>
        <taxon>Eukaryota</taxon>
        <taxon>Fungi</taxon>
        <taxon>Dikarya</taxon>
        <taxon>Ascomycota</taxon>
        <taxon>Pezizomycotina</taxon>
        <taxon>Dothideomycetes</taxon>
        <taxon>Pleosporomycetidae</taxon>
        <taxon>Pleosporales</taxon>
        <taxon>Massarineae</taxon>
        <taxon>Periconiaceae</taxon>
        <taxon>Periconia</taxon>
    </lineage>
</organism>
<keyword evidence="2" id="KW-1185">Reference proteome</keyword>
<dbReference type="AlphaFoldDB" id="A0A2V1E4D0"/>
<dbReference type="Proteomes" id="UP000244855">
    <property type="component" value="Unassembled WGS sequence"/>
</dbReference>
<evidence type="ECO:0000313" key="1">
    <source>
        <dbReference type="EMBL" id="PVI04070.1"/>
    </source>
</evidence>
<feature type="non-terminal residue" evidence="1">
    <location>
        <position position="146"/>
    </location>
</feature>
<name>A0A2V1E4D0_9PLEO</name>
<dbReference type="EMBL" id="KZ805325">
    <property type="protein sequence ID" value="PVI04070.1"/>
    <property type="molecule type" value="Genomic_DNA"/>
</dbReference>
<sequence>TKHDSVDKICKSITKLTALSNLAKNQTKIDALLSKGKLSDTQVTELKSQAANATAKLEGLLANATLASECAVINAHKNTLGECRKMKSLTKLAALASNQTAMDAMVSKKKLNDTQVTMLMDKIKSAQTKLDEMKGNTTLTDICSKE</sequence>
<evidence type="ECO:0000313" key="2">
    <source>
        <dbReference type="Proteomes" id="UP000244855"/>
    </source>
</evidence>